<evidence type="ECO:0000313" key="3">
    <source>
        <dbReference type="Proteomes" id="UP001341840"/>
    </source>
</evidence>
<organism evidence="2 3">
    <name type="scientific">Stylosanthes scabra</name>
    <dbReference type="NCBI Taxonomy" id="79078"/>
    <lineage>
        <taxon>Eukaryota</taxon>
        <taxon>Viridiplantae</taxon>
        <taxon>Streptophyta</taxon>
        <taxon>Embryophyta</taxon>
        <taxon>Tracheophyta</taxon>
        <taxon>Spermatophyta</taxon>
        <taxon>Magnoliopsida</taxon>
        <taxon>eudicotyledons</taxon>
        <taxon>Gunneridae</taxon>
        <taxon>Pentapetalae</taxon>
        <taxon>rosids</taxon>
        <taxon>fabids</taxon>
        <taxon>Fabales</taxon>
        <taxon>Fabaceae</taxon>
        <taxon>Papilionoideae</taxon>
        <taxon>50 kb inversion clade</taxon>
        <taxon>dalbergioids sensu lato</taxon>
        <taxon>Dalbergieae</taxon>
        <taxon>Pterocarpus clade</taxon>
        <taxon>Stylosanthes</taxon>
    </lineage>
</organism>
<name>A0ABU6U1H8_9FABA</name>
<comment type="caution">
    <text evidence="2">The sequence shown here is derived from an EMBL/GenBank/DDBJ whole genome shotgun (WGS) entry which is preliminary data.</text>
</comment>
<protein>
    <submittedName>
        <fullName evidence="2">Uncharacterized protein</fullName>
    </submittedName>
</protein>
<sequence>MVSEHVKPVSSTTRETYRTHTRPATTTRALTSTLTSSLTWICTANHVLTRVTESADVSRHVAADVATKGDTPKFCKSLWEFRLHISDNFVSFFVGVLSPPRYGGFINLL</sequence>
<evidence type="ECO:0000256" key="1">
    <source>
        <dbReference type="SAM" id="MobiDB-lite"/>
    </source>
</evidence>
<feature type="region of interest" description="Disordered" evidence="1">
    <location>
        <begin position="1"/>
        <end position="24"/>
    </location>
</feature>
<accession>A0ABU6U1H8</accession>
<gene>
    <name evidence="2" type="ORF">PIB30_001684</name>
</gene>
<proteinExistence type="predicted"/>
<dbReference type="Proteomes" id="UP001341840">
    <property type="component" value="Unassembled WGS sequence"/>
</dbReference>
<evidence type="ECO:0000313" key="2">
    <source>
        <dbReference type="EMBL" id="MED6155002.1"/>
    </source>
</evidence>
<reference evidence="2 3" key="1">
    <citation type="journal article" date="2023" name="Plants (Basel)">
        <title>Bridging the Gap: Combining Genomics and Transcriptomics Approaches to Understand Stylosanthes scabra, an Orphan Legume from the Brazilian Caatinga.</title>
        <authorList>
            <person name="Ferreira-Neto J.R.C."/>
            <person name="da Silva M.D."/>
            <person name="Binneck E."/>
            <person name="de Melo N.F."/>
            <person name="da Silva R.H."/>
            <person name="de Melo A.L.T.M."/>
            <person name="Pandolfi V."/>
            <person name="Bustamante F.O."/>
            <person name="Brasileiro-Vidal A.C."/>
            <person name="Benko-Iseppon A.M."/>
        </authorList>
    </citation>
    <scope>NUCLEOTIDE SEQUENCE [LARGE SCALE GENOMIC DNA]</scope>
    <source>
        <tissue evidence="2">Leaves</tissue>
    </source>
</reference>
<keyword evidence="3" id="KW-1185">Reference proteome</keyword>
<dbReference type="EMBL" id="JASCZI010120832">
    <property type="protein sequence ID" value="MED6155002.1"/>
    <property type="molecule type" value="Genomic_DNA"/>
</dbReference>